<evidence type="ECO:0000313" key="2">
    <source>
        <dbReference type="Proteomes" id="UP001346149"/>
    </source>
</evidence>
<dbReference type="Proteomes" id="UP001346149">
    <property type="component" value="Unassembled WGS sequence"/>
</dbReference>
<reference evidence="1 2" key="1">
    <citation type="journal article" date="2023" name="Hortic Res">
        <title>Pangenome of water caltrop reveals structural variations and asymmetric subgenome divergence after allopolyploidization.</title>
        <authorList>
            <person name="Zhang X."/>
            <person name="Chen Y."/>
            <person name="Wang L."/>
            <person name="Yuan Y."/>
            <person name="Fang M."/>
            <person name="Shi L."/>
            <person name="Lu R."/>
            <person name="Comes H.P."/>
            <person name="Ma Y."/>
            <person name="Chen Y."/>
            <person name="Huang G."/>
            <person name="Zhou Y."/>
            <person name="Zheng Z."/>
            <person name="Qiu Y."/>
        </authorList>
    </citation>
    <scope>NUCLEOTIDE SEQUENCE [LARGE SCALE GENOMIC DNA]</scope>
    <source>
        <strain evidence="1">F231</strain>
    </source>
</reference>
<accession>A0AAN7ML96</accession>
<dbReference type="AlphaFoldDB" id="A0AAN7ML96"/>
<comment type="caution">
    <text evidence="1">The sequence shown here is derived from an EMBL/GenBank/DDBJ whole genome shotgun (WGS) entry which is preliminary data.</text>
</comment>
<proteinExistence type="predicted"/>
<name>A0AAN7ML96_TRANT</name>
<gene>
    <name evidence="1" type="ORF">SAY86_029342</name>
</gene>
<protein>
    <submittedName>
        <fullName evidence="1">Uncharacterized protein</fullName>
    </submittedName>
</protein>
<sequence>MAASSSSSYEVSNQLELIKHHLLGEFSPAGLACNSLGFGNVHWADEFSKSSTAESELTVSDFDFMNGGVPFEHTPALLLRGWSRRIPLSLTRAPIQARSLSSVSSRHLMSVTRQ</sequence>
<organism evidence="1 2">
    <name type="scientific">Trapa natans</name>
    <name type="common">Water chestnut</name>
    <dbReference type="NCBI Taxonomy" id="22666"/>
    <lineage>
        <taxon>Eukaryota</taxon>
        <taxon>Viridiplantae</taxon>
        <taxon>Streptophyta</taxon>
        <taxon>Embryophyta</taxon>
        <taxon>Tracheophyta</taxon>
        <taxon>Spermatophyta</taxon>
        <taxon>Magnoliopsida</taxon>
        <taxon>eudicotyledons</taxon>
        <taxon>Gunneridae</taxon>
        <taxon>Pentapetalae</taxon>
        <taxon>rosids</taxon>
        <taxon>malvids</taxon>
        <taxon>Myrtales</taxon>
        <taxon>Lythraceae</taxon>
        <taxon>Trapa</taxon>
    </lineage>
</organism>
<dbReference type="EMBL" id="JAXQNO010000006">
    <property type="protein sequence ID" value="KAK4797016.1"/>
    <property type="molecule type" value="Genomic_DNA"/>
</dbReference>
<keyword evidence="2" id="KW-1185">Reference proteome</keyword>
<evidence type="ECO:0000313" key="1">
    <source>
        <dbReference type="EMBL" id="KAK4797016.1"/>
    </source>
</evidence>